<gene>
    <name evidence="2" type="ORF">KPC_1066</name>
</gene>
<evidence type="ECO:0000313" key="3">
    <source>
        <dbReference type="Proteomes" id="UP000245974"/>
    </source>
</evidence>
<evidence type="ECO:0000313" key="2">
    <source>
        <dbReference type="EMBL" id="SPL69888.1"/>
    </source>
</evidence>
<keyword evidence="3" id="KW-1185">Reference proteome</keyword>
<dbReference type="InParanoid" id="A0A2U3MWS6"/>
<name>A0A2U3MWS6_9GAMM</name>
<sequence>MITFFIFGILYIFFIQEWMIVHKKVTTMNKIVIALGLAASVALVGCSKEKTPETGATTGEHLENAATQAGHDLKDAANSAASTTATAVDNAANATATATDHAATEAGKVADSAVATAKDATAKTAEAVEHGAAHVKNEASK</sequence>
<feature type="region of interest" description="Disordered" evidence="1">
    <location>
        <begin position="50"/>
        <end position="69"/>
    </location>
</feature>
<protein>
    <submittedName>
        <fullName evidence="2">Uncharacterized protein</fullName>
    </submittedName>
</protein>
<dbReference type="AlphaFoldDB" id="A0A2U3MWS6"/>
<dbReference type="EMBL" id="OOGT01000032">
    <property type="protein sequence ID" value="SPL69888.1"/>
    <property type="molecule type" value="Genomic_DNA"/>
</dbReference>
<dbReference type="Proteomes" id="UP000245974">
    <property type="component" value="Unassembled WGS sequence"/>
</dbReference>
<evidence type="ECO:0000256" key="1">
    <source>
        <dbReference type="SAM" id="MobiDB-lite"/>
    </source>
</evidence>
<organism evidence="2 3">
    <name type="scientific">Acinetobacter stercoris</name>
    <dbReference type="NCBI Taxonomy" id="2126983"/>
    <lineage>
        <taxon>Bacteria</taxon>
        <taxon>Pseudomonadati</taxon>
        <taxon>Pseudomonadota</taxon>
        <taxon>Gammaproteobacteria</taxon>
        <taxon>Moraxellales</taxon>
        <taxon>Moraxellaceae</taxon>
        <taxon>Acinetobacter</taxon>
    </lineage>
</organism>
<reference evidence="3" key="1">
    <citation type="submission" date="2018-03" db="EMBL/GenBank/DDBJ databases">
        <authorList>
            <person name="Blom J."/>
        </authorList>
    </citation>
    <scope>NUCLEOTIDE SEQUENCE [LARGE SCALE GENOMIC DNA]</scope>
    <source>
        <strain evidence="3">KPC-SM-21</strain>
    </source>
</reference>
<proteinExistence type="predicted"/>
<accession>A0A2U3MWS6</accession>